<feature type="transmembrane region" description="Helical" evidence="1">
    <location>
        <begin position="12"/>
        <end position="31"/>
    </location>
</feature>
<keyword evidence="4" id="KW-1185">Reference proteome</keyword>
<evidence type="ECO:0000313" key="4">
    <source>
        <dbReference type="Proteomes" id="UP000037269"/>
    </source>
</evidence>
<accession>A0A0D1X6R2</accession>
<feature type="transmembrane region" description="Helical" evidence="1">
    <location>
        <begin position="37"/>
        <end position="59"/>
    </location>
</feature>
<dbReference type="Proteomes" id="UP000037269">
    <property type="component" value="Unassembled WGS sequence"/>
</dbReference>
<dbReference type="PATRIC" id="fig|47500.8.peg.4718"/>
<reference evidence="3 5" key="2">
    <citation type="submission" date="2016-10" db="EMBL/GenBank/DDBJ databases">
        <authorList>
            <person name="de Groot N.N."/>
        </authorList>
    </citation>
    <scope>NUCLEOTIDE SEQUENCE [LARGE SCALE GENOMIC DNA]</scope>
    <source>
        <strain evidence="3 5">DSM 2895</strain>
    </source>
</reference>
<proteinExistence type="predicted"/>
<dbReference type="Proteomes" id="UP000182836">
    <property type="component" value="Unassembled WGS sequence"/>
</dbReference>
<name>A0A0D1X6R2_ANEMI</name>
<evidence type="ECO:0000313" key="2">
    <source>
        <dbReference type="EMBL" id="KON96266.1"/>
    </source>
</evidence>
<dbReference type="EMBL" id="LGUG01000004">
    <property type="protein sequence ID" value="KON96266.1"/>
    <property type="molecule type" value="Genomic_DNA"/>
</dbReference>
<reference evidence="2 4" key="1">
    <citation type="submission" date="2015-07" db="EMBL/GenBank/DDBJ databases">
        <title>Fjat-14205 dsm 2895.</title>
        <authorList>
            <person name="Liu B."/>
            <person name="Wang J."/>
            <person name="Zhu Y."/>
            <person name="Liu G."/>
            <person name="Chen Q."/>
            <person name="Chen Z."/>
            <person name="Lan J."/>
            <person name="Che J."/>
            <person name="Ge C."/>
            <person name="Shi H."/>
            <person name="Pan Z."/>
            <person name="Liu X."/>
        </authorList>
    </citation>
    <scope>NUCLEOTIDE SEQUENCE [LARGE SCALE GENOMIC DNA]</scope>
    <source>
        <strain evidence="2 4">DSM 2895</strain>
    </source>
</reference>
<organism evidence="2 4">
    <name type="scientific">Aneurinibacillus migulanus</name>
    <name type="common">Bacillus migulanus</name>
    <dbReference type="NCBI Taxonomy" id="47500"/>
    <lineage>
        <taxon>Bacteria</taxon>
        <taxon>Bacillati</taxon>
        <taxon>Bacillota</taxon>
        <taxon>Bacilli</taxon>
        <taxon>Bacillales</taxon>
        <taxon>Paenibacillaceae</taxon>
        <taxon>Aneurinibacillus group</taxon>
        <taxon>Aneurinibacillus</taxon>
    </lineage>
</organism>
<keyword evidence="1" id="KW-0472">Membrane</keyword>
<dbReference type="RefSeq" id="WP_043068991.1">
    <property type="nucleotide sequence ID" value="NZ_BJOA01000278.1"/>
</dbReference>
<evidence type="ECO:0000256" key="1">
    <source>
        <dbReference type="SAM" id="Phobius"/>
    </source>
</evidence>
<dbReference type="EMBL" id="FNED01000007">
    <property type="protein sequence ID" value="SDI77869.1"/>
    <property type="molecule type" value="Genomic_DNA"/>
</dbReference>
<sequence length="66" mass="7342">MTFHLEKKSVCYLAFLALILFMLLTTLPYSMLVIGMVGASCMLVAAFIIVPLFFIGSMLSGKDYKK</sequence>
<gene>
    <name evidence="2" type="ORF">AF333_13050</name>
    <name evidence="3" type="ORF">SAMN04487909_107187</name>
</gene>
<protein>
    <submittedName>
        <fullName evidence="2">Uncharacterized protein</fullName>
    </submittedName>
</protein>
<evidence type="ECO:0000313" key="3">
    <source>
        <dbReference type="EMBL" id="SDI77869.1"/>
    </source>
</evidence>
<evidence type="ECO:0000313" key="5">
    <source>
        <dbReference type="Proteomes" id="UP000182836"/>
    </source>
</evidence>
<dbReference type="GeneID" id="42306099"/>
<keyword evidence="1" id="KW-1133">Transmembrane helix</keyword>
<dbReference type="AlphaFoldDB" id="A0A0D1X6R2"/>
<dbReference type="OrthoDB" id="9994084at2"/>
<keyword evidence="1" id="KW-0812">Transmembrane</keyword>